<dbReference type="AlphaFoldDB" id="A0A418VX46"/>
<name>A0A418VX46_9PROT</name>
<sequence>MTANSPSSAKLKSLLSTEFSAVGLKAAEVWKTLPDWWRDAIAYPSGVHEIRGFVAKHFGLQIDRAGQLQQRPMPAACFKTRGGTDPAKIASPRALATAVAHIVAQATPQPWIGALPSVSELRGACLQRKDSPWVGLPDLLEACWSSGVPVIYLPALPTAEKKMDGMVTTCAGRPVIIITKKYDLPAWILFILAHEMGHVALGHLNIDDDGDTIVDEKVSEDDVESSDAQEQAANRYALQLLTGNENSKLNLKHLMGARELAAIADRYGRQYGISPGHVVLNAVRHTKKNGKSLWPLGNETLKFLASEREDTSALCQKALRAHLDAGVLSDDSFEFLERLGVL</sequence>
<gene>
    <name evidence="2" type="ORF">D3877_16515</name>
</gene>
<evidence type="ECO:0000313" key="3">
    <source>
        <dbReference type="Proteomes" id="UP000283458"/>
    </source>
</evidence>
<evidence type="ECO:0000313" key="2">
    <source>
        <dbReference type="EMBL" id="RJF81722.1"/>
    </source>
</evidence>
<evidence type="ECO:0000259" key="1">
    <source>
        <dbReference type="Pfam" id="PF06114"/>
    </source>
</evidence>
<protein>
    <submittedName>
        <fullName evidence="2">ImmA/IrrE family metallo-endopeptidase</fullName>
    </submittedName>
</protein>
<dbReference type="PANTHER" id="PTHR43236:SF1">
    <property type="entry name" value="BLL7220 PROTEIN"/>
    <property type="match status" value="1"/>
</dbReference>
<dbReference type="InterPro" id="IPR010359">
    <property type="entry name" value="IrrE_HExxH"/>
</dbReference>
<feature type="domain" description="IrrE N-terminal-like" evidence="1">
    <location>
        <begin position="146"/>
        <end position="268"/>
    </location>
</feature>
<accession>A0A418VX46</accession>
<dbReference type="InterPro" id="IPR052345">
    <property type="entry name" value="Rad_response_metalloprotease"/>
</dbReference>
<dbReference type="Proteomes" id="UP000283458">
    <property type="component" value="Unassembled WGS sequence"/>
</dbReference>
<dbReference type="EMBL" id="QYUL01000002">
    <property type="protein sequence ID" value="RJF81722.1"/>
    <property type="molecule type" value="Genomic_DNA"/>
</dbReference>
<reference evidence="2 3" key="1">
    <citation type="submission" date="2018-09" db="EMBL/GenBank/DDBJ databases">
        <authorList>
            <person name="Zhu H."/>
        </authorList>
    </citation>
    <scope>NUCLEOTIDE SEQUENCE [LARGE SCALE GENOMIC DNA]</scope>
    <source>
        <strain evidence="2 3">K2W22B-5</strain>
    </source>
</reference>
<keyword evidence="3" id="KW-1185">Reference proteome</keyword>
<dbReference type="PANTHER" id="PTHR43236">
    <property type="entry name" value="ANTITOXIN HIGA1"/>
    <property type="match status" value="1"/>
</dbReference>
<proteinExistence type="predicted"/>
<organism evidence="2 3">
    <name type="scientific">Azospirillum cavernae</name>
    <dbReference type="NCBI Taxonomy" id="2320860"/>
    <lineage>
        <taxon>Bacteria</taxon>
        <taxon>Pseudomonadati</taxon>
        <taxon>Pseudomonadota</taxon>
        <taxon>Alphaproteobacteria</taxon>
        <taxon>Rhodospirillales</taxon>
        <taxon>Azospirillaceae</taxon>
        <taxon>Azospirillum</taxon>
    </lineage>
</organism>
<dbReference type="RefSeq" id="WP_119831814.1">
    <property type="nucleotide sequence ID" value="NZ_QYUL01000002.1"/>
</dbReference>
<dbReference type="OrthoDB" id="9794834at2"/>
<dbReference type="Pfam" id="PF06114">
    <property type="entry name" value="Peptidase_M78"/>
    <property type="match status" value="1"/>
</dbReference>
<comment type="caution">
    <text evidence="2">The sequence shown here is derived from an EMBL/GenBank/DDBJ whole genome shotgun (WGS) entry which is preliminary data.</text>
</comment>
<dbReference type="Gene3D" id="1.10.10.2910">
    <property type="match status" value="1"/>
</dbReference>